<evidence type="ECO:0000313" key="2">
    <source>
        <dbReference type="Proteomes" id="UP001596220"/>
    </source>
</evidence>
<protein>
    <submittedName>
        <fullName evidence="1">Uncharacterized protein</fullName>
    </submittedName>
</protein>
<gene>
    <name evidence="1" type="ORF">ACFP3R_23260</name>
</gene>
<dbReference type="Proteomes" id="UP001596220">
    <property type="component" value="Unassembled WGS sequence"/>
</dbReference>
<name>A0ABW1P9C0_9PSEU</name>
<organism evidence="1 2">
    <name type="scientific">Saccharothrix lopnurensis</name>
    <dbReference type="NCBI Taxonomy" id="1670621"/>
    <lineage>
        <taxon>Bacteria</taxon>
        <taxon>Bacillati</taxon>
        <taxon>Actinomycetota</taxon>
        <taxon>Actinomycetes</taxon>
        <taxon>Pseudonocardiales</taxon>
        <taxon>Pseudonocardiaceae</taxon>
        <taxon>Saccharothrix</taxon>
    </lineage>
</organism>
<reference evidence="2" key="1">
    <citation type="journal article" date="2019" name="Int. J. Syst. Evol. Microbiol.">
        <title>The Global Catalogue of Microorganisms (GCM) 10K type strain sequencing project: providing services to taxonomists for standard genome sequencing and annotation.</title>
        <authorList>
            <consortium name="The Broad Institute Genomics Platform"/>
            <consortium name="The Broad Institute Genome Sequencing Center for Infectious Disease"/>
            <person name="Wu L."/>
            <person name="Ma J."/>
        </authorList>
    </citation>
    <scope>NUCLEOTIDE SEQUENCE [LARGE SCALE GENOMIC DNA]</scope>
    <source>
        <strain evidence="2">CGMCC 4.7246</strain>
    </source>
</reference>
<accession>A0ABW1P9C0</accession>
<dbReference type="RefSeq" id="WP_380638493.1">
    <property type="nucleotide sequence ID" value="NZ_JBHSQO010000026.1"/>
</dbReference>
<sequence length="55" mass="5868">MDETLVAERDRARLRRVVDQVRRGLRGASGARGGRSETGWVMSADGVIGAPAGDE</sequence>
<evidence type="ECO:0000313" key="1">
    <source>
        <dbReference type="EMBL" id="MFC6092199.1"/>
    </source>
</evidence>
<comment type="caution">
    <text evidence="1">The sequence shown here is derived from an EMBL/GenBank/DDBJ whole genome shotgun (WGS) entry which is preliminary data.</text>
</comment>
<dbReference type="EMBL" id="JBHSQO010000026">
    <property type="protein sequence ID" value="MFC6092199.1"/>
    <property type="molecule type" value="Genomic_DNA"/>
</dbReference>
<keyword evidence="2" id="KW-1185">Reference proteome</keyword>
<proteinExistence type="predicted"/>